<organism evidence="2 3">
    <name type="scientific">Litomosoides sigmodontis</name>
    <name type="common">Filarial nematode worm</name>
    <dbReference type="NCBI Taxonomy" id="42156"/>
    <lineage>
        <taxon>Eukaryota</taxon>
        <taxon>Metazoa</taxon>
        <taxon>Ecdysozoa</taxon>
        <taxon>Nematoda</taxon>
        <taxon>Chromadorea</taxon>
        <taxon>Rhabditida</taxon>
        <taxon>Spirurina</taxon>
        <taxon>Spiruromorpha</taxon>
        <taxon>Filarioidea</taxon>
        <taxon>Onchocercidae</taxon>
        <taxon>Litomosoides</taxon>
    </lineage>
</organism>
<gene>
    <name evidence="2" type="ORF">NLS_LOCUS195</name>
</gene>
<feature type="compositionally biased region" description="Basic and acidic residues" evidence="1">
    <location>
        <begin position="51"/>
        <end position="75"/>
    </location>
</feature>
<dbReference type="AlphaFoldDB" id="A0A3P6SIH0"/>
<accession>A0A3P6SIH0</accession>
<evidence type="ECO:0000313" key="2">
    <source>
        <dbReference type="EMBL" id="VDK67810.1"/>
    </source>
</evidence>
<dbReference type="EMBL" id="UYRX01000004">
    <property type="protein sequence ID" value="VDK67810.1"/>
    <property type="molecule type" value="Genomic_DNA"/>
</dbReference>
<feature type="region of interest" description="Disordered" evidence="1">
    <location>
        <begin position="51"/>
        <end position="88"/>
    </location>
</feature>
<dbReference type="Proteomes" id="UP000277928">
    <property type="component" value="Unassembled WGS sequence"/>
</dbReference>
<reference evidence="2 3" key="1">
    <citation type="submission" date="2018-08" db="EMBL/GenBank/DDBJ databases">
        <authorList>
            <person name="Laetsch R D."/>
            <person name="Stevens L."/>
            <person name="Kumar S."/>
            <person name="Blaxter L. M."/>
        </authorList>
    </citation>
    <scope>NUCLEOTIDE SEQUENCE [LARGE SCALE GENOMIC DNA]</scope>
</reference>
<evidence type="ECO:0000313" key="3">
    <source>
        <dbReference type="Proteomes" id="UP000277928"/>
    </source>
</evidence>
<keyword evidence="3" id="KW-1185">Reference proteome</keyword>
<evidence type="ECO:0000256" key="1">
    <source>
        <dbReference type="SAM" id="MobiDB-lite"/>
    </source>
</evidence>
<name>A0A3P6SIH0_LITSI</name>
<sequence length="88" mass="10109">MRASICAGSSGKDDWHGQIKLDVPLDAYRSSRRATMTFEITLQTHLGEAERRLKEAGGRNVREEMEEISVSRESKECDEEEAQRRRRA</sequence>
<proteinExistence type="predicted"/>
<protein>
    <submittedName>
        <fullName evidence="2">Uncharacterized protein</fullName>
    </submittedName>
</protein>